<gene>
    <name evidence="1" type="ORF">AMATHDRAFT_159063</name>
</gene>
<reference evidence="1 2" key="1">
    <citation type="submission" date="2014-02" db="EMBL/GenBank/DDBJ databases">
        <title>Transposable element dynamics among asymbiotic and ectomycorrhizal Amanita fungi.</title>
        <authorList>
            <consortium name="DOE Joint Genome Institute"/>
            <person name="Hess J."/>
            <person name="Skrede I."/>
            <person name="Wolfe B."/>
            <person name="LaButti K."/>
            <person name="Ohm R.A."/>
            <person name="Grigoriev I.V."/>
            <person name="Pringle A."/>
        </authorList>
    </citation>
    <scope>NUCLEOTIDE SEQUENCE [LARGE SCALE GENOMIC DNA]</scope>
    <source>
        <strain evidence="1 2">SKay4041</strain>
    </source>
</reference>
<name>A0A2A9ND07_9AGAR</name>
<keyword evidence="2" id="KW-1185">Reference proteome</keyword>
<dbReference type="EMBL" id="KZ302354">
    <property type="protein sequence ID" value="PFH45513.1"/>
    <property type="molecule type" value="Genomic_DNA"/>
</dbReference>
<evidence type="ECO:0000313" key="1">
    <source>
        <dbReference type="EMBL" id="PFH45513.1"/>
    </source>
</evidence>
<organism evidence="1 2">
    <name type="scientific">Amanita thiersii Skay4041</name>
    <dbReference type="NCBI Taxonomy" id="703135"/>
    <lineage>
        <taxon>Eukaryota</taxon>
        <taxon>Fungi</taxon>
        <taxon>Dikarya</taxon>
        <taxon>Basidiomycota</taxon>
        <taxon>Agaricomycotina</taxon>
        <taxon>Agaricomycetes</taxon>
        <taxon>Agaricomycetidae</taxon>
        <taxon>Agaricales</taxon>
        <taxon>Pluteineae</taxon>
        <taxon>Amanitaceae</taxon>
        <taxon>Amanita</taxon>
    </lineage>
</organism>
<evidence type="ECO:0000313" key="2">
    <source>
        <dbReference type="Proteomes" id="UP000242287"/>
    </source>
</evidence>
<proteinExistence type="predicted"/>
<dbReference type="AlphaFoldDB" id="A0A2A9ND07"/>
<accession>A0A2A9ND07</accession>
<feature type="non-terminal residue" evidence="1">
    <location>
        <position position="1"/>
    </location>
</feature>
<dbReference type="OrthoDB" id="3046524at2759"/>
<sequence>DVVHVDAHPSFSYFVPENVVHHGLELSQPKEHNKRFEESPVGSECGLPLVSLFYSDIIVAPSYVHL</sequence>
<protein>
    <submittedName>
        <fullName evidence="1">Uncharacterized protein</fullName>
    </submittedName>
</protein>
<dbReference type="Proteomes" id="UP000242287">
    <property type="component" value="Unassembled WGS sequence"/>
</dbReference>